<name>A0A6V8N281_9BACT</name>
<dbReference type="Gene3D" id="1.20.1600.10">
    <property type="entry name" value="Outer membrane efflux proteins (OEP)"/>
    <property type="match status" value="1"/>
</dbReference>
<dbReference type="PANTHER" id="PTHR30203">
    <property type="entry name" value="OUTER MEMBRANE CATION EFFLUX PROTEIN"/>
    <property type="match status" value="1"/>
</dbReference>
<dbReference type="InterPro" id="IPR010131">
    <property type="entry name" value="MdtP/NodT-like"/>
</dbReference>
<keyword evidence="3" id="KW-0175">Coiled coil</keyword>
<evidence type="ECO:0000256" key="3">
    <source>
        <dbReference type="SAM" id="Coils"/>
    </source>
</evidence>
<accession>A0A6V8N281</accession>
<dbReference type="InterPro" id="IPR003423">
    <property type="entry name" value="OMP_efflux"/>
</dbReference>
<dbReference type="PANTHER" id="PTHR30203:SF33">
    <property type="entry name" value="BLR4455 PROTEIN"/>
    <property type="match status" value="1"/>
</dbReference>
<feature type="compositionally biased region" description="Polar residues" evidence="4">
    <location>
        <begin position="1"/>
        <end position="11"/>
    </location>
</feature>
<sequence length="520" mass="55792">MNISNSNTSVENHAGKRANETSRSTVLGSVSLLAAVLALSGCAVGPDFRKPASPAVTSFTALPLPASTASAPVPQGEAQRIVSGRNIPAEWWTLFHSQPLNDLITQAVQQSPNLAAAQAALREAAELRRAQYGTLFPTVDAGFSATRQKISGASFGQPNAGSSLFSLYNASVNVSYNLDLAGGTRRALEASQAQLDYQRYLLEGSYLTLTSNLVTTAVQQASLKARIQAINEMIAAQEEQVRLTERRLELGAGTRPELLAQQSQLAQTRTSLPPLQKELAQSRHQMAVLAGRFPSEAAALPEFDLNGLKLPEEVPLSLPSELVRQRPDILAAEEQLHQASAQVGVATSNLFPKITLTGGFGPQAVSFADLFTSTSLWSIGANVLQPIFHGGELQARRRAANAAFEQAGAQYRVTVLQAFQNVADVLRALEMDAQALKAQAEAEQAARANLELTRSQYALGAVNYLFLLDAERQYLQARITLAQAQAARLADTAALFQALGGGWWNRDRGDTAHQDQNKQG</sequence>
<keyword evidence="6" id="KW-1185">Reference proteome</keyword>
<gene>
    <name evidence="5" type="ORF">GMLC_01910</name>
</gene>
<dbReference type="GO" id="GO:0016301">
    <property type="term" value="F:kinase activity"/>
    <property type="evidence" value="ECO:0007669"/>
    <property type="project" value="UniProtKB-KW"/>
</dbReference>
<dbReference type="GO" id="GO:0005886">
    <property type="term" value="C:plasma membrane"/>
    <property type="evidence" value="ECO:0007669"/>
    <property type="project" value="UniProtKB-SubCell"/>
</dbReference>
<evidence type="ECO:0000256" key="4">
    <source>
        <dbReference type="SAM" id="MobiDB-lite"/>
    </source>
</evidence>
<keyword evidence="2" id="KW-1134">Transmembrane beta strand</keyword>
<keyword evidence="5" id="KW-0808">Transferase</keyword>
<keyword evidence="2" id="KW-0812">Transmembrane</keyword>
<organism evidence="5 6">
    <name type="scientific">Geomonas limicola</name>
    <dbReference type="NCBI Taxonomy" id="2740186"/>
    <lineage>
        <taxon>Bacteria</taxon>
        <taxon>Pseudomonadati</taxon>
        <taxon>Thermodesulfobacteriota</taxon>
        <taxon>Desulfuromonadia</taxon>
        <taxon>Geobacterales</taxon>
        <taxon>Geobacteraceae</taxon>
        <taxon>Geomonas</taxon>
    </lineage>
</organism>
<dbReference type="AlphaFoldDB" id="A0A6V8N281"/>
<dbReference type="GO" id="GO:0015562">
    <property type="term" value="F:efflux transmembrane transporter activity"/>
    <property type="evidence" value="ECO:0007669"/>
    <property type="project" value="InterPro"/>
</dbReference>
<dbReference type="Gene3D" id="2.20.200.10">
    <property type="entry name" value="Outer membrane efflux proteins (OEP)"/>
    <property type="match status" value="1"/>
</dbReference>
<evidence type="ECO:0000313" key="5">
    <source>
        <dbReference type="EMBL" id="GFO66612.1"/>
    </source>
</evidence>
<keyword evidence="2" id="KW-0564">Palmitate</keyword>
<dbReference type="SUPFAM" id="SSF56954">
    <property type="entry name" value="Outer membrane efflux proteins (OEP)"/>
    <property type="match status" value="1"/>
</dbReference>
<evidence type="ECO:0000313" key="6">
    <source>
        <dbReference type="Proteomes" id="UP000587586"/>
    </source>
</evidence>
<comment type="caution">
    <text evidence="5">The sequence shown here is derived from an EMBL/GenBank/DDBJ whole genome shotgun (WGS) entry which is preliminary data.</text>
</comment>
<keyword evidence="2" id="KW-0472">Membrane</keyword>
<feature type="coiled-coil region" evidence="3">
    <location>
        <begin position="220"/>
        <end position="247"/>
    </location>
</feature>
<protein>
    <submittedName>
        <fullName evidence="5">Histidine kinase</fullName>
    </submittedName>
</protein>
<keyword evidence="5" id="KW-0418">Kinase</keyword>
<proteinExistence type="inferred from homology"/>
<comment type="subcellular location">
    <subcellularLocation>
        <location evidence="2">Cell membrane</location>
        <topology evidence="2">Lipid-anchor</topology>
    </subcellularLocation>
</comment>
<evidence type="ECO:0000256" key="2">
    <source>
        <dbReference type="RuleBase" id="RU362097"/>
    </source>
</evidence>
<keyword evidence="2" id="KW-0449">Lipoprotein</keyword>
<dbReference type="EMBL" id="BLXZ01000001">
    <property type="protein sequence ID" value="GFO66612.1"/>
    <property type="molecule type" value="Genomic_DNA"/>
</dbReference>
<dbReference type="Pfam" id="PF02321">
    <property type="entry name" value="OEP"/>
    <property type="match status" value="2"/>
</dbReference>
<evidence type="ECO:0000256" key="1">
    <source>
        <dbReference type="ARBA" id="ARBA00007613"/>
    </source>
</evidence>
<dbReference type="NCBIfam" id="TIGR01845">
    <property type="entry name" value="outer_NodT"/>
    <property type="match status" value="1"/>
</dbReference>
<feature type="coiled-coil region" evidence="3">
    <location>
        <begin position="419"/>
        <end position="487"/>
    </location>
</feature>
<dbReference type="Proteomes" id="UP000587586">
    <property type="component" value="Unassembled WGS sequence"/>
</dbReference>
<reference evidence="6" key="1">
    <citation type="submission" date="2020-06" db="EMBL/GenBank/DDBJ databases">
        <title>Draft genomic sequecing of Geomonas sp. Red745.</title>
        <authorList>
            <person name="Itoh H."/>
            <person name="Xu Z.X."/>
            <person name="Ushijima N."/>
            <person name="Masuda Y."/>
            <person name="Shiratori Y."/>
            <person name="Senoo K."/>
        </authorList>
    </citation>
    <scope>NUCLEOTIDE SEQUENCE [LARGE SCALE GENOMIC DNA]</scope>
    <source>
        <strain evidence="6">Red745</strain>
    </source>
</reference>
<comment type="similarity">
    <text evidence="1 2">Belongs to the outer membrane factor (OMF) (TC 1.B.17) family.</text>
</comment>
<dbReference type="RefSeq" id="WP_183359156.1">
    <property type="nucleotide sequence ID" value="NZ_BLXZ01000001.1"/>
</dbReference>
<feature type="region of interest" description="Disordered" evidence="4">
    <location>
        <begin position="1"/>
        <end position="21"/>
    </location>
</feature>